<organism evidence="2 3">
    <name type="scientific">Dreissena polymorpha</name>
    <name type="common">Zebra mussel</name>
    <name type="synonym">Mytilus polymorpha</name>
    <dbReference type="NCBI Taxonomy" id="45954"/>
    <lineage>
        <taxon>Eukaryota</taxon>
        <taxon>Metazoa</taxon>
        <taxon>Spiralia</taxon>
        <taxon>Lophotrochozoa</taxon>
        <taxon>Mollusca</taxon>
        <taxon>Bivalvia</taxon>
        <taxon>Autobranchia</taxon>
        <taxon>Heteroconchia</taxon>
        <taxon>Euheterodonta</taxon>
        <taxon>Imparidentia</taxon>
        <taxon>Neoheterodontei</taxon>
        <taxon>Myida</taxon>
        <taxon>Dreissenoidea</taxon>
        <taxon>Dreissenidae</taxon>
        <taxon>Dreissena</taxon>
    </lineage>
</organism>
<reference evidence="2" key="1">
    <citation type="journal article" date="2019" name="bioRxiv">
        <title>The Genome of the Zebra Mussel, Dreissena polymorpha: A Resource for Invasive Species Research.</title>
        <authorList>
            <person name="McCartney M.A."/>
            <person name="Auch B."/>
            <person name="Kono T."/>
            <person name="Mallez S."/>
            <person name="Zhang Y."/>
            <person name="Obille A."/>
            <person name="Becker A."/>
            <person name="Abrahante J.E."/>
            <person name="Garbe J."/>
            <person name="Badalamenti J.P."/>
            <person name="Herman A."/>
            <person name="Mangelson H."/>
            <person name="Liachko I."/>
            <person name="Sullivan S."/>
            <person name="Sone E.D."/>
            <person name="Koren S."/>
            <person name="Silverstein K.A.T."/>
            <person name="Beckman K.B."/>
            <person name="Gohl D.M."/>
        </authorList>
    </citation>
    <scope>NUCLEOTIDE SEQUENCE</scope>
    <source>
        <strain evidence="2">Duluth1</strain>
        <tissue evidence="2">Whole animal</tissue>
    </source>
</reference>
<evidence type="ECO:0000256" key="1">
    <source>
        <dbReference type="SAM" id="MobiDB-lite"/>
    </source>
</evidence>
<feature type="compositionally biased region" description="Basic residues" evidence="1">
    <location>
        <begin position="8"/>
        <end position="21"/>
    </location>
</feature>
<evidence type="ECO:0000313" key="3">
    <source>
        <dbReference type="Proteomes" id="UP000828390"/>
    </source>
</evidence>
<dbReference type="Proteomes" id="UP000828390">
    <property type="component" value="Unassembled WGS sequence"/>
</dbReference>
<dbReference type="EMBL" id="JAIWYP010000003">
    <property type="protein sequence ID" value="KAH3851592.1"/>
    <property type="molecule type" value="Genomic_DNA"/>
</dbReference>
<evidence type="ECO:0000313" key="2">
    <source>
        <dbReference type="EMBL" id="KAH3851592.1"/>
    </source>
</evidence>
<feature type="region of interest" description="Disordered" evidence="1">
    <location>
        <begin position="1"/>
        <end position="49"/>
    </location>
</feature>
<comment type="caution">
    <text evidence="2">The sequence shown here is derived from an EMBL/GenBank/DDBJ whole genome shotgun (WGS) entry which is preliminary data.</text>
</comment>
<proteinExistence type="predicted"/>
<accession>A0A9D4L6R7</accession>
<gene>
    <name evidence="2" type="ORF">DPMN_094074</name>
</gene>
<name>A0A9D4L6R7_DREPO</name>
<reference evidence="2" key="2">
    <citation type="submission" date="2020-11" db="EMBL/GenBank/DDBJ databases">
        <authorList>
            <person name="McCartney M.A."/>
            <person name="Auch B."/>
            <person name="Kono T."/>
            <person name="Mallez S."/>
            <person name="Becker A."/>
            <person name="Gohl D.M."/>
            <person name="Silverstein K.A.T."/>
            <person name="Koren S."/>
            <person name="Bechman K.B."/>
            <person name="Herman A."/>
            <person name="Abrahante J.E."/>
            <person name="Garbe J."/>
        </authorList>
    </citation>
    <scope>NUCLEOTIDE SEQUENCE</scope>
    <source>
        <strain evidence="2">Duluth1</strain>
        <tissue evidence="2">Whole animal</tissue>
    </source>
</reference>
<sequence>MAALPQRVKLHRRQAMKRKGFSRAGRSSTLSKIIESRPPSDSSGEDADDEDCRALFVRSISSEASDGIMLLFTGNLSRGSVGV</sequence>
<keyword evidence="3" id="KW-1185">Reference proteome</keyword>
<protein>
    <submittedName>
        <fullName evidence="2">Uncharacterized protein</fullName>
    </submittedName>
</protein>
<dbReference type="AlphaFoldDB" id="A0A9D4L6R7"/>